<dbReference type="RefSeq" id="WP_104069280.1">
    <property type="nucleotide sequence ID" value="NZ_PRDS01000001.1"/>
</dbReference>
<evidence type="ECO:0000313" key="5">
    <source>
        <dbReference type="EMBL" id="PPB82389.1"/>
    </source>
</evidence>
<keyword evidence="3 4" id="KW-0456">Lyase</keyword>
<dbReference type="AlphaFoldDB" id="A0A2S5JLM6"/>
<dbReference type="CDD" id="cd00914">
    <property type="entry name" value="PCD_DCoH_subfamily_b"/>
    <property type="match status" value="1"/>
</dbReference>
<proteinExistence type="inferred from homology"/>
<dbReference type="SUPFAM" id="SSF55248">
    <property type="entry name" value="PCD-like"/>
    <property type="match status" value="1"/>
</dbReference>
<evidence type="ECO:0000256" key="2">
    <source>
        <dbReference type="ARBA" id="ARBA00006472"/>
    </source>
</evidence>
<evidence type="ECO:0000256" key="3">
    <source>
        <dbReference type="ARBA" id="ARBA00023239"/>
    </source>
</evidence>
<comment type="catalytic activity">
    <reaction evidence="1 4">
        <text>(4aS,6R)-4a-hydroxy-L-erythro-5,6,7,8-tetrahydrobiopterin = (6R)-L-erythro-6,7-dihydrobiopterin + H2O</text>
        <dbReference type="Rhea" id="RHEA:11920"/>
        <dbReference type="ChEBI" id="CHEBI:15377"/>
        <dbReference type="ChEBI" id="CHEBI:15642"/>
        <dbReference type="ChEBI" id="CHEBI:43120"/>
        <dbReference type="EC" id="4.2.1.96"/>
    </reaction>
</comment>
<organism evidence="5 6">
    <name type="scientific">Albidovulum inexpectatum</name>
    <dbReference type="NCBI Taxonomy" id="196587"/>
    <lineage>
        <taxon>Bacteria</taxon>
        <taxon>Pseudomonadati</taxon>
        <taxon>Pseudomonadota</taxon>
        <taxon>Alphaproteobacteria</taxon>
        <taxon>Rhodobacterales</taxon>
        <taxon>Paracoccaceae</taxon>
        <taxon>Albidovulum</taxon>
    </lineage>
</organism>
<dbReference type="Proteomes" id="UP000239736">
    <property type="component" value="Unassembled WGS sequence"/>
</dbReference>
<dbReference type="GO" id="GO:0008124">
    <property type="term" value="F:4-alpha-hydroxytetrahydrobiopterin dehydratase activity"/>
    <property type="evidence" value="ECO:0007669"/>
    <property type="project" value="UniProtKB-UniRule"/>
</dbReference>
<gene>
    <name evidence="5" type="ORF">LV82_00319</name>
</gene>
<name>A0A2S5JLM6_9RHOB</name>
<dbReference type="InterPro" id="IPR001533">
    <property type="entry name" value="Pterin_deHydtase"/>
</dbReference>
<dbReference type="GO" id="GO:0006729">
    <property type="term" value="P:tetrahydrobiopterin biosynthetic process"/>
    <property type="evidence" value="ECO:0007669"/>
    <property type="project" value="InterPro"/>
</dbReference>
<dbReference type="InterPro" id="IPR036428">
    <property type="entry name" value="PCD_sf"/>
</dbReference>
<accession>A0A2S5JLM6</accession>
<evidence type="ECO:0000313" key="6">
    <source>
        <dbReference type="Proteomes" id="UP000239736"/>
    </source>
</evidence>
<comment type="similarity">
    <text evidence="2 4">Belongs to the pterin-4-alpha-carbinolamine dehydratase family.</text>
</comment>
<dbReference type="HAMAP" id="MF_00434">
    <property type="entry name" value="Pterin_4_alpha"/>
    <property type="match status" value="1"/>
</dbReference>
<evidence type="ECO:0000256" key="1">
    <source>
        <dbReference type="ARBA" id="ARBA00001554"/>
    </source>
</evidence>
<dbReference type="Gene3D" id="3.30.1360.20">
    <property type="entry name" value="Transcriptional coactivator/pterin dehydratase"/>
    <property type="match status" value="1"/>
</dbReference>
<dbReference type="EMBL" id="PRDS01000001">
    <property type="protein sequence ID" value="PPB82389.1"/>
    <property type="molecule type" value="Genomic_DNA"/>
</dbReference>
<dbReference type="Pfam" id="PF01329">
    <property type="entry name" value="Pterin_4a"/>
    <property type="match status" value="1"/>
</dbReference>
<dbReference type="OrthoDB" id="9794987at2"/>
<dbReference type="EC" id="4.2.1.96" evidence="4"/>
<sequence length="125" mass="13760">MTTILTTEEREAALPDLGATGWAAVEGRDAIRKIWKFRSFSEAWGFMSRVALQAEKLNHHPEWTNIYNVVDVTLTTHDCGGLSALDLKLARAMDRIAGDAEVQRDHGAPVTCLCQEHAARGTAPE</sequence>
<evidence type="ECO:0000256" key="4">
    <source>
        <dbReference type="HAMAP-Rule" id="MF_00434"/>
    </source>
</evidence>
<reference evidence="5 6" key="1">
    <citation type="submission" date="2018-01" db="EMBL/GenBank/DDBJ databases">
        <title>Genomic Encyclopedia of Archaeal and Bacterial Type Strains, Phase II (KMG-II): from individual species to whole genera.</title>
        <authorList>
            <person name="Goeker M."/>
        </authorList>
    </citation>
    <scope>NUCLEOTIDE SEQUENCE [LARGE SCALE GENOMIC DNA]</scope>
    <source>
        <strain evidence="5 6">DSM 12048</strain>
    </source>
</reference>
<protein>
    <recommendedName>
        <fullName evidence="4">Putative pterin-4-alpha-carbinolamine dehydratase</fullName>
        <shortName evidence="4">PHS</shortName>
        <ecNumber evidence="4">4.2.1.96</ecNumber>
    </recommendedName>
    <alternativeName>
        <fullName evidence="4">4-alpha-hydroxy-tetrahydropterin dehydratase</fullName>
    </alternativeName>
    <alternativeName>
        <fullName evidence="4">Pterin carbinolamine dehydratase</fullName>
        <shortName evidence="4">PCD</shortName>
    </alternativeName>
</protein>
<keyword evidence="6" id="KW-1185">Reference proteome</keyword>
<dbReference type="PANTHER" id="PTHR12599:SF0">
    <property type="entry name" value="PTERIN-4-ALPHA-CARBINOLAMINE DEHYDRATASE"/>
    <property type="match status" value="1"/>
</dbReference>
<dbReference type="PANTHER" id="PTHR12599">
    <property type="entry name" value="PTERIN-4-ALPHA-CARBINOLAMINE DEHYDRATASE"/>
    <property type="match status" value="1"/>
</dbReference>
<dbReference type="NCBIfam" id="NF002018">
    <property type="entry name" value="PRK00823.1-3"/>
    <property type="match status" value="1"/>
</dbReference>
<comment type="caution">
    <text evidence="5">The sequence shown here is derived from an EMBL/GenBank/DDBJ whole genome shotgun (WGS) entry which is preliminary data.</text>
</comment>